<dbReference type="OrthoDB" id="10000039at2759"/>
<organism evidence="2 3">
    <name type="scientific">Adineta steineri</name>
    <dbReference type="NCBI Taxonomy" id="433720"/>
    <lineage>
        <taxon>Eukaryota</taxon>
        <taxon>Metazoa</taxon>
        <taxon>Spiralia</taxon>
        <taxon>Gnathifera</taxon>
        <taxon>Rotifera</taxon>
        <taxon>Eurotatoria</taxon>
        <taxon>Bdelloidea</taxon>
        <taxon>Adinetida</taxon>
        <taxon>Adinetidae</taxon>
        <taxon>Adineta</taxon>
    </lineage>
</organism>
<name>A0A816BXU5_9BILA</name>
<reference evidence="2" key="1">
    <citation type="submission" date="2021-02" db="EMBL/GenBank/DDBJ databases">
        <authorList>
            <person name="Nowell W R."/>
        </authorList>
    </citation>
    <scope>NUCLEOTIDE SEQUENCE</scope>
</reference>
<evidence type="ECO:0000313" key="1">
    <source>
        <dbReference type="EMBL" id="CAF1404692.1"/>
    </source>
</evidence>
<keyword evidence="3" id="KW-1185">Reference proteome</keyword>
<gene>
    <name evidence="1" type="ORF">BJG266_LOCUS37861</name>
    <name evidence="2" type="ORF">QVE165_LOCUS54746</name>
</gene>
<accession>A0A816BXU5</accession>
<dbReference type="AlphaFoldDB" id="A0A816BXU5"/>
<dbReference type="Proteomes" id="UP000663832">
    <property type="component" value="Unassembled WGS sequence"/>
</dbReference>
<dbReference type="EMBL" id="CAJNOM010001656">
    <property type="protein sequence ID" value="CAF1615470.1"/>
    <property type="molecule type" value="Genomic_DNA"/>
</dbReference>
<dbReference type="EMBL" id="CAJNOI010001330">
    <property type="protein sequence ID" value="CAF1404692.1"/>
    <property type="molecule type" value="Genomic_DNA"/>
</dbReference>
<comment type="caution">
    <text evidence="2">The sequence shown here is derived from an EMBL/GenBank/DDBJ whole genome shotgun (WGS) entry which is preliminary data.</text>
</comment>
<evidence type="ECO:0000313" key="2">
    <source>
        <dbReference type="EMBL" id="CAF1615470.1"/>
    </source>
</evidence>
<proteinExistence type="predicted"/>
<sequence>MNIRSTNSSYVEEIKSKLKKLDIINKTTVRQPLSRISIKKKLSTHPKAHTIRSEVRNQPSNSVHSKPIINPSVDIEQLANKEKLTPDFQEDLQINEFPYQKYRTTHSITSSSSISKNSRDEPLLAPDTLIIGKLYILNELYPSIDHENMNGTPLAFLGAEKFSRIPIDWTKVQYPLSSYYIEIILDLILVRPSFIHEIPKVTKFNLYRPLIKTITGYLFFDHGNNKAGVHQCNRKQILNRKFTIQDLYSLQQREFHIINYNIMHEQRFINLYENLFQIYH</sequence>
<protein>
    <submittedName>
        <fullName evidence="2">Uncharacterized protein</fullName>
    </submittedName>
</protein>
<evidence type="ECO:0000313" key="3">
    <source>
        <dbReference type="Proteomes" id="UP000663832"/>
    </source>
</evidence>
<dbReference type="Proteomes" id="UP000663877">
    <property type="component" value="Unassembled WGS sequence"/>
</dbReference>